<dbReference type="PRINTS" id="PR00411">
    <property type="entry name" value="PNDRDTASEI"/>
</dbReference>
<dbReference type="Pfam" id="PF07992">
    <property type="entry name" value="Pyr_redox_2"/>
    <property type="match status" value="1"/>
</dbReference>
<accession>A0A9D1PZ23</accession>
<evidence type="ECO:0000313" key="5">
    <source>
        <dbReference type="EMBL" id="HIW01876.1"/>
    </source>
</evidence>
<dbReference type="EMBL" id="DXHS01000012">
    <property type="protein sequence ID" value="HIW01876.1"/>
    <property type="molecule type" value="Genomic_DNA"/>
</dbReference>
<dbReference type="AlphaFoldDB" id="A0A9D1PZ23"/>
<keyword evidence="3" id="KW-0274">FAD</keyword>
<dbReference type="SUPFAM" id="SSF51905">
    <property type="entry name" value="FAD/NAD(P)-binding domain"/>
    <property type="match status" value="2"/>
</dbReference>
<keyword evidence="2" id="KW-0285">Flavoprotein</keyword>
<dbReference type="PRINTS" id="PR00368">
    <property type="entry name" value="FADPNR"/>
</dbReference>
<sequence>MRYVIIGNGVASVGAIEAIRKRDKEGSITVLADEDRPCYGRPLISYYLEGMTELCRMDYRPSGFYAANGAELLLSSPAESIDARAHKVVSGGKEHIYDKLLIATGSSPVVPPTEGYDGVERKFTFNKLSDALALEKAVDKSTRVLIVGAGLTGLKAAEGLYARAGHITVVDMADRVLPAVTDAESSGMIRRHLERKGIEFRLSDRVEKYCDGYALLHGGEEIDFDVLVTAVGVRPNTSLAESIGCVCECTASDGRRYRGIVTGSDGSTNVEDVYAAGDCSLTYDVTRGEIRPVFIQPNAYMQGETAGTYMSGGECAERAYLPVNAGGFLGLHMITAGAFDGEPLTLSDDGSYRKLFVKDGKLRGFIMIGEYPRVGILTDIVRRGVPLGREELASLAKQPQLAALGMDYVRSVLGKEDR</sequence>
<organism evidence="5 6">
    <name type="scientific">Candidatus Protoclostridium stercorigallinarum</name>
    <dbReference type="NCBI Taxonomy" id="2838741"/>
    <lineage>
        <taxon>Bacteria</taxon>
        <taxon>Bacillati</taxon>
        <taxon>Bacillota</taxon>
        <taxon>Clostridia</taxon>
        <taxon>Candidatus Protoclostridium</taxon>
    </lineage>
</organism>
<protein>
    <submittedName>
        <fullName evidence="5">FAD-dependent oxidoreductase</fullName>
    </submittedName>
</protein>
<dbReference type="PANTHER" id="PTHR43429:SF3">
    <property type="entry name" value="NITRITE REDUCTASE [NAD(P)H]"/>
    <property type="match status" value="1"/>
</dbReference>
<evidence type="ECO:0000256" key="1">
    <source>
        <dbReference type="ARBA" id="ARBA00001974"/>
    </source>
</evidence>
<dbReference type="InterPro" id="IPR036188">
    <property type="entry name" value="FAD/NAD-bd_sf"/>
</dbReference>
<comment type="cofactor">
    <cofactor evidence="1">
        <name>FAD</name>
        <dbReference type="ChEBI" id="CHEBI:57692"/>
    </cofactor>
</comment>
<comment type="caution">
    <text evidence="5">The sequence shown here is derived from an EMBL/GenBank/DDBJ whole genome shotgun (WGS) entry which is preliminary data.</text>
</comment>
<dbReference type="InterPro" id="IPR050260">
    <property type="entry name" value="FAD-bd_OxRdtase"/>
</dbReference>
<name>A0A9D1PZ23_9FIRM</name>
<feature type="domain" description="FAD/NAD(P)-binding" evidence="4">
    <location>
        <begin position="2"/>
        <end position="287"/>
    </location>
</feature>
<dbReference type="PANTHER" id="PTHR43429">
    <property type="entry name" value="PYRIDINE NUCLEOTIDE-DISULFIDE OXIDOREDUCTASE DOMAIN-CONTAINING"/>
    <property type="match status" value="1"/>
</dbReference>
<dbReference type="Proteomes" id="UP000823990">
    <property type="component" value="Unassembled WGS sequence"/>
</dbReference>
<reference evidence="5" key="1">
    <citation type="journal article" date="2021" name="PeerJ">
        <title>Extensive microbial diversity within the chicken gut microbiome revealed by metagenomics and culture.</title>
        <authorList>
            <person name="Gilroy R."/>
            <person name="Ravi A."/>
            <person name="Getino M."/>
            <person name="Pursley I."/>
            <person name="Horton D.L."/>
            <person name="Alikhan N.F."/>
            <person name="Baker D."/>
            <person name="Gharbi K."/>
            <person name="Hall N."/>
            <person name="Watson M."/>
            <person name="Adriaenssens E.M."/>
            <person name="Foster-Nyarko E."/>
            <person name="Jarju S."/>
            <person name="Secka A."/>
            <person name="Antonio M."/>
            <person name="Oren A."/>
            <person name="Chaudhuri R.R."/>
            <person name="La Ragione R."/>
            <person name="Hildebrand F."/>
            <person name="Pallen M.J."/>
        </authorList>
    </citation>
    <scope>NUCLEOTIDE SEQUENCE</scope>
    <source>
        <strain evidence="5">12435</strain>
    </source>
</reference>
<evidence type="ECO:0000256" key="2">
    <source>
        <dbReference type="ARBA" id="ARBA00022630"/>
    </source>
</evidence>
<dbReference type="InterPro" id="IPR023753">
    <property type="entry name" value="FAD/NAD-binding_dom"/>
</dbReference>
<dbReference type="GO" id="GO:0016491">
    <property type="term" value="F:oxidoreductase activity"/>
    <property type="evidence" value="ECO:0007669"/>
    <property type="project" value="InterPro"/>
</dbReference>
<proteinExistence type="predicted"/>
<dbReference type="Gene3D" id="3.50.50.60">
    <property type="entry name" value="FAD/NAD(P)-binding domain"/>
    <property type="match status" value="2"/>
</dbReference>
<evidence type="ECO:0000313" key="6">
    <source>
        <dbReference type="Proteomes" id="UP000823990"/>
    </source>
</evidence>
<evidence type="ECO:0000259" key="4">
    <source>
        <dbReference type="Pfam" id="PF07992"/>
    </source>
</evidence>
<evidence type="ECO:0000256" key="3">
    <source>
        <dbReference type="ARBA" id="ARBA00022827"/>
    </source>
</evidence>
<gene>
    <name evidence="5" type="ORF">H9892_00830</name>
</gene>
<reference evidence="5" key="2">
    <citation type="submission" date="2021-04" db="EMBL/GenBank/DDBJ databases">
        <authorList>
            <person name="Gilroy R."/>
        </authorList>
    </citation>
    <scope>NUCLEOTIDE SEQUENCE</scope>
    <source>
        <strain evidence="5">12435</strain>
    </source>
</reference>